<protein>
    <recommendedName>
        <fullName evidence="7">Post-GPI attachment to proteins factor 3</fullName>
    </recommendedName>
</protein>
<dbReference type="AlphaFoldDB" id="A0A1X2IPY6"/>
<keyword evidence="3 7" id="KW-0812">Transmembrane</keyword>
<evidence type="ECO:0000256" key="3">
    <source>
        <dbReference type="ARBA" id="ARBA00022692"/>
    </source>
</evidence>
<accession>A0A1X2IPY6</accession>
<comment type="caution">
    <text evidence="8">The sequence shown here is derived from an EMBL/GenBank/DDBJ whole genome shotgun (WGS) entry which is preliminary data.</text>
</comment>
<dbReference type="EMBL" id="MCGE01000006">
    <property type="protein sequence ID" value="ORZ20335.1"/>
    <property type="molecule type" value="Genomic_DNA"/>
</dbReference>
<feature type="transmembrane region" description="Helical" evidence="7">
    <location>
        <begin position="188"/>
        <end position="209"/>
    </location>
</feature>
<evidence type="ECO:0000256" key="2">
    <source>
        <dbReference type="ARBA" id="ARBA00022502"/>
    </source>
</evidence>
<name>A0A1X2IPY6_9FUNG</name>
<feature type="transmembrane region" description="Helical" evidence="7">
    <location>
        <begin position="282"/>
        <end position="301"/>
    </location>
</feature>
<evidence type="ECO:0000313" key="9">
    <source>
        <dbReference type="Proteomes" id="UP000193560"/>
    </source>
</evidence>
<keyword evidence="6 7" id="KW-0472">Membrane</keyword>
<evidence type="ECO:0000256" key="6">
    <source>
        <dbReference type="ARBA" id="ARBA00023136"/>
    </source>
</evidence>
<reference evidence="8 9" key="1">
    <citation type="submission" date="2016-07" db="EMBL/GenBank/DDBJ databases">
        <title>Pervasive Adenine N6-methylation of Active Genes in Fungi.</title>
        <authorList>
            <consortium name="DOE Joint Genome Institute"/>
            <person name="Mondo S.J."/>
            <person name="Dannebaum R.O."/>
            <person name="Kuo R.C."/>
            <person name="Labutti K."/>
            <person name="Haridas S."/>
            <person name="Kuo A."/>
            <person name="Salamov A."/>
            <person name="Ahrendt S.R."/>
            <person name="Lipzen A."/>
            <person name="Sullivan W."/>
            <person name="Andreopoulos W.B."/>
            <person name="Clum A."/>
            <person name="Lindquist E."/>
            <person name="Daum C."/>
            <person name="Ramamoorthy G.K."/>
            <person name="Gryganskyi A."/>
            <person name="Culley D."/>
            <person name="Magnuson J.K."/>
            <person name="James T.Y."/>
            <person name="O'Malley M.A."/>
            <person name="Stajich J.E."/>
            <person name="Spatafora J.W."/>
            <person name="Visel A."/>
            <person name="Grigoriev I.V."/>
        </authorList>
    </citation>
    <scope>NUCLEOTIDE SEQUENCE [LARGE SCALE GENOMIC DNA]</scope>
    <source>
        <strain evidence="8 9">NRRL 1336</strain>
    </source>
</reference>
<dbReference type="PANTHER" id="PTHR13148">
    <property type="entry name" value="PER1-RELATED"/>
    <property type="match status" value="1"/>
</dbReference>
<proteinExistence type="inferred from homology"/>
<dbReference type="Pfam" id="PF04080">
    <property type="entry name" value="Per1"/>
    <property type="match status" value="1"/>
</dbReference>
<keyword evidence="4 7" id="KW-0732">Signal</keyword>
<evidence type="ECO:0000256" key="5">
    <source>
        <dbReference type="ARBA" id="ARBA00022989"/>
    </source>
</evidence>
<comment type="subcellular location">
    <subcellularLocation>
        <location evidence="1">Endomembrane system</location>
        <topology evidence="1">Multi-pass membrane protein</topology>
    </subcellularLocation>
    <subcellularLocation>
        <location evidence="7">Endoplasmic reticulum membrane</location>
        <topology evidence="7">Multi-pass membrane protein</topology>
    </subcellularLocation>
</comment>
<evidence type="ECO:0000256" key="7">
    <source>
        <dbReference type="RuleBase" id="RU365066"/>
    </source>
</evidence>
<gene>
    <name evidence="8" type="ORF">BCR42DRAFT_408559</name>
</gene>
<evidence type="ECO:0000313" key="8">
    <source>
        <dbReference type="EMBL" id="ORZ20335.1"/>
    </source>
</evidence>
<keyword evidence="7" id="KW-0256">Endoplasmic reticulum</keyword>
<dbReference type="GO" id="GO:0006506">
    <property type="term" value="P:GPI anchor biosynthetic process"/>
    <property type="evidence" value="ECO:0007669"/>
    <property type="project" value="UniProtKB-KW"/>
</dbReference>
<dbReference type="InterPro" id="IPR007217">
    <property type="entry name" value="Per1-like"/>
</dbReference>
<feature type="signal peptide" evidence="7">
    <location>
        <begin position="1"/>
        <end position="20"/>
    </location>
</feature>
<comment type="function">
    <text evidence="7">Involved in the lipid remodeling steps of GPI-anchor maturation.</text>
</comment>
<dbReference type="STRING" id="90262.A0A1X2IPY6"/>
<dbReference type="OrthoDB" id="419770at2759"/>
<comment type="similarity">
    <text evidence="7">Belongs to the PGAP3 family.</text>
</comment>
<feature type="transmembrane region" description="Helical" evidence="7">
    <location>
        <begin position="125"/>
        <end position="147"/>
    </location>
</feature>
<dbReference type="Proteomes" id="UP000193560">
    <property type="component" value="Unassembled WGS sequence"/>
</dbReference>
<comment type="caution">
    <text evidence="7">Lacks conserved residue(s) required for the propagation of feature annotation.</text>
</comment>
<organism evidence="8 9">
    <name type="scientific">Absidia repens</name>
    <dbReference type="NCBI Taxonomy" id="90262"/>
    <lineage>
        <taxon>Eukaryota</taxon>
        <taxon>Fungi</taxon>
        <taxon>Fungi incertae sedis</taxon>
        <taxon>Mucoromycota</taxon>
        <taxon>Mucoromycotina</taxon>
        <taxon>Mucoromycetes</taxon>
        <taxon>Mucorales</taxon>
        <taxon>Cunninghamellaceae</taxon>
        <taxon>Absidia</taxon>
    </lineage>
</organism>
<feature type="transmembrane region" description="Helical" evidence="7">
    <location>
        <begin position="159"/>
        <end position="176"/>
    </location>
</feature>
<keyword evidence="2 7" id="KW-0337">GPI-anchor biosynthesis</keyword>
<dbReference type="GO" id="GO:0016788">
    <property type="term" value="F:hydrolase activity, acting on ester bonds"/>
    <property type="evidence" value="ECO:0007669"/>
    <property type="project" value="TreeGrafter"/>
</dbReference>
<keyword evidence="5 7" id="KW-1133">Transmembrane helix</keyword>
<evidence type="ECO:0000256" key="1">
    <source>
        <dbReference type="ARBA" id="ARBA00004127"/>
    </source>
</evidence>
<evidence type="ECO:0000256" key="4">
    <source>
        <dbReference type="ARBA" id="ARBA00022729"/>
    </source>
</evidence>
<keyword evidence="9" id="KW-1185">Reference proteome</keyword>
<feature type="transmembrane region" description="Helical" evidence="7">
    <location>
        <begin position="250"/>
        <end position="270"/>
    </location>
</feature>
<feature type="transmembrane region" description="Helical" evidence="7">
    <location>
        <begin position="215"/>
        <end position="238"/>
    </location>
</feature>
<feature type="chain" id="PRO_5016479667" description="Post-GPI attachment to proteins factor 3" evidence="7">
    <location>
        <begin position="21"/>
        <end position="322"/>
    </location>
</feature>
<dbReference type="PANTHER" id="PTHR13148:SF0">
    <property type="entry name" value="POST-GPI ATTACHMENT TO PROTEINS FACTOR 3"/>
    <property type="match status" value="1"/>
</dbReference>
<dbReference type="GO" id="GO:0005789">
    <property type="term" value="C:endoplasmic reticulum membrane"/>
    <property type="evidence" value="ECO:0007669"/>
    <property type="project" value="UniProtKB-SubCell"/>
</dbReference>
<sequence>MHHGTILFLILLCFSVSSFASTGDEEPNFLSCVNLCSHSQCPTKLPLQLQLFFWSCKENCQYECMHAITDKAIEHGEKVLQYYGKWPFYRWLGIQEPASVLFSIGNGWVHYHYYRLLKRRIPSNYYLKTAILMYAMVGVNAWVWSTVFHCRDNAWTEKLDYFSAGLLILYSFYYAVRRIFYLKKTPWLLVTGCVICYLMHIMYLSFIRFDYDYNMISSVVVGVFQLVLWMGWSAWQYLRPQNEWTSRSGFAYMAFVSVVGVGAAMALELLDFPPHARLLDAHSFWHLSTIPLMVVWYRFVLADVKHEIKHYKSSVTAFSIPK</sequence>